<dbReference type="RefSeq" id="WP_091964959.1">
    <property type="nucleotide sequence ID" value="NZ_FOLH01000007.1"/>
</dbReference>
<dbReference type="GO" id="GO:0035438">
    <property type="term" value="F:cyclic-di-GMP binding"/>
    <property type="evidence" value="ECO:0007669"/>
    <property type="project" value="InterPro"/>
</dbReference>
<dbReference type="STRING" id="1122252.SAMN05660443_2807"/>
<feature type="domain" description="PilZ" evidence="1">
    <location>
        <begin position="123"/>
        <end position="231"/>
    </location>
</feature>
<dbReference type="Gene3D" id="1.10.3210.10">
    <property type="entry name" value="Hypothetical protein af1432"/>
    <property type="match status" value="1"/>
</dbReference>
<dbReference type="SUPFAM" id="SSF141371">
    <property type="entry name" value="PilZ domain-like"/>
    <property type="match status" value="1"/>
</dbReference>
<dbReference type="AlphaFoldDB" id="A0A1I1JJF3"/>
<evidence type="ECO:0000313" key="2">
    <source>
        <dbReference type="EMBL" id="SFC48082.1"/>
    </source>
</evidence>
<dbReference type="InterPro" id="IPR003607">
    <property type="entry name" value="HD/PDEase_dom"/>
</dbReference>
<dbReference type="OrthoDB" id="9764808at2"/>
<dbReference type="CDD" id="cd00077">
    <property type="entry name" value="HDc"/>
    <property type="match status" value="1"/>
</dbReference>
<gene>
    <name evidence="2" type="ORF">SAMN05660443_2807</name>
</gene>
<evidence type="ECO:0000313" key="3">
    <source>
        <dbReference type="Proteomes" id="UP000199058"/>
    </source>
</evidence>
<protein>
    <submittedName>
        <fullName evidence="2">HD domain-containing protein</fullName>
    </submittedName>
</protein>
<accession>A0A1I1JJF3</accession>
<name>A0A1I1JJF3_9GAMM</name>
<dbReference type="InterPro" id="IPR009875">
    <property type="entry name" value="PilZ_domain"/>
</dbReference>
<organism evidence="2 3">
    <name type="scientific">Marinospirillum celere</name>
    <dbReference type="NCBI Taxonomy" id="1122252"/>
    <lineage>
        <taxon>Bacteria</taxon>
        <taxon>Pseudomonadati</taxon>
        <taxon>Pseudomonadota</taxon>
        <taxon>Gammaproteobacteria</taxon>
        <taxon>Oceanospirillales</taxon>
        <taxon>Oceanospirillaceae</taxon>
        <taxon>Marinospirillum</taxon>
    </lineage>
</organism>
<dbReference type="EMBL" id="FOLH01000007">
    <property type="protein sequence ID" value="SFC48082.1"/>
    <property type="molecule type" value="Genomic_DNA"/>
</dbReference>
<proteinExistence type="predicted"/>
<dbReference type="Proteomes" id="UP000199058">
    <property type="component" value="Unassembled WGS sequence"/>
</dbReference>
<dbReference type="Gene3D" id="2.40.10.220">
    <property type="entry name" value="predicted glycosyltransferase like domains"/>
    <property type="match status" value="1"/>
</dbReference>
<reference evidence="2 3" key="1">
    <citation type="submission" date="2016-10" db="EMBL/GenBank/DDBJ databases">
        <authorList>
            <person name="de Groot N.N."/>
        </authorList>
    </citation>
    <scope>NUCLEOTIDE SEQUENCE [LARGE SCALE GENOMIC DNA]</scope>
    <source>
        <strain evidence="2 3">DSM 18438</strain>
    </source>
</reference>
<evidence type="ECO:0000259" key="1">
    <source>
        <dbReference type="Pfam" id="PF07238"/>
    </source>
</evidence>
<dbReference type="Pfam" id="PF07238">
    <property type="entry name" value="PilZ"/>
    <property type="match status" value="1"/>
</dbReference>
<keyword evidence="3" id="KW-1185">Reference proteome</keyword>
<dbReference type="SUPFAM" id="SSF109604">
    <property type="entry name" value="HD-domain/PDEase-like"/>
    <property type="match status" value="1"/>
</dbReference>
<sequence>MPGSRKISDQLTGIQARRALDEARLAGGLKIQPQEKEGEPAAEPTLISHLRVNREEARLEVRVQGSEEQMTFLARWKLFVLFIKYRNQHHESNPLEVIKLLPEKEAMTLHLQLPKYFSKVFYREFFRVYLDARLTILFRWQGAGMTLSGRLLDLSAGGCQVAMPFQLALNLVRPLPEWMQITLEFPNEEILRLEAELSYLKPDETFTQALVGWHFMPADSEQERKLFHYTLEAERELARLKHPGRSNLHASRLFRPAPKKEVKPAGKRLHPAFALVPKSYASQLQEIADQLAGQVLLLAARKPLDSAHMGKLARQFIHLLEEDTSACLLALEQPHRNIHRVFLHTFRVAARCFPLIFKVGITRRYELPAMVSLLLHDLGKLFLGHQPCFNPLKEPQPVLRQLKINQIQLLRSASELRWIPKDLGESLMVNANERLDGSGYPRGLTATRLDALSRLMGVVKVLDCLVHGYNDPVRSWQEAYQWVYKHDHWFDKNSLNTFVTHHGLRPVGSYLHYKTGKTALVSRVSDRGQLEEVVLINKQDAEGRILDGRLLSGGELQALGSPVNEKARLEFNPLKSS</sequence>
<dbReference type="Pfam" id="PF13487">
    <property type="entry name" value="HD_5"/>
    <property type="match status" value="1"/>
</dbReference>